<organism evidence="1 2">
    <name type="scientific">Dioscorea zingiberensis</name>
    <dbReference type="NCBI Taxonomy" id="325984"/>
    <lineage>
        <taxon>Eukaryota</taxon>
        <taxon>Viridiplantae</taxon>
        <taxon>Streptophyta</taxon>
        <taxon>Embryophyta</taxon>
        <taxon>Tracheophyta</taxon>
        <taxon>Spermatophyta</taxon>
        <taxon>Magnoliopsida</taxon>
        <taxon>Liliopsida</taxon>
        <taxon>Dioscoreales</taxon>
        <taxon>Dioscoreaceae</taxon>
        <taxon>Dioscorea</taxon>
    </lineage>
</organism>
<evidence type="ECO:0000313" key="2">
    <source>
        <dbReference type="Proteomes" id="UP001085076"/>
    </source>
</evidence>
<keyword evidence="2" id="KW-1185">Reference proteome</keyword>
<name>A0A9D5BS78_9LILI</name>
<proteinExistence type="predicted"/>
<comment type="caution">
    <text evidence="1">The sequence shown here is derived from an EMBL/GenBank/DDBJ whole genome shotgun (WGS) entry which is preliminary data.</text>
</comment>
<dbReference type="EMBL" id="JAGGNH010000168">
    <property type="protein sequence ID" value="KAJ0959769.1"/>
    <property type="molecule type" value="Genomic_DNA"/>
</dbReference>
<evidence type="ECO:0000313" key="1">
    <source>
        <dbReference type="EMBL" id="KAJ0959769.1"/>
    </source>
</evidence>
<accession>A0A9D5BS78</accession>
<dbReference type="Proteomes" id="UP001085076">
    <property type="component" value="Unassembled WGS sequence"/>
</dbReference>
<dbReference type="PANTHER" id="PTHR46950:SF2">
    <property type="entry name" value="MAGNESIUM TRANSPORTER CORA-LIKE FAMILY PROTEIN"/>
    <property type="match status" value="1"/>
</dbReference>
<dbReference type="OrthoDB" id="1931410at2759"/>
<gene>
    <name evidence="1" type="ORF">J5N97_000547</name>
</gene>
<dbReference type="AlphaFoldDB" id="A0A9D5BS78"/>
<protein>
    <submittedName>
        <fullName evidence="1">Uncharacterized protein</fullName>
    </submittedName>
</protein>
<dbReference type="PANTHER" id="PTHR46950">
    <property type="entry name" value="MAGNESIUM TRANSPORTER CORA-LIKE FAMILY PROTEIN"/>
    <property type="match status" value="1"/>
</dbReference>
<reference evidence="1 2" key="1">
    <citation type="journal article" date="2022" name="Hortic Res">
        <title>The genome of Dioscorea zingiberensis sheds light on the biosynthesis, origin and evolution of the medicinally important diosgenin saponins.</title>
        <authorList>
            <person name="Li Y."/>
            <person name="Tan C."/>
            <person name="Li Z."/>
            <person name="Guo J."/>
            <person name="Li S."/>
            <person name="Chen X."/>
            <person name="Wang C."/>
            <person name="Dai X."/>
            <person name="Yang H."/>
            <person name="Song W."/>
            <person name="Hou L."/>
            <person name="Xu J."/>
            <person name="Tong Z."/>
            <person name="Xu A."/>
            <person name="Yuan X."/>
            <person name="Wang W."/>
            <person name="Yang Q."/>
            <person name="Chen L."/>
            <person name="Sun Z."/>
            <person name="Wang K."/>
            <person name="Pan B."/>
            <person name="Chen J."/>
            <person name="Bao Y."/>
            <person name="Liu F."/>
            <person name="Qi X."/>
            <person name="Gang D.R."/>
            <person name="Wen J."/>
            <person name="Li J."/>
        </authorList>
    </citation>
    <scope>NUCLEOTIDE SEQUENCE [LARGE SCALE GENOMIC DNA]</scope>
    <source>
        <strain evidence="1">Dzin_1.0</strain>
    </source>
</reference>
<sequence length="180" mass="20873">MRSCGFLLKGFQRVFFPIHDRNKSLSGDYKYSPAHDGERVADHWVPIGWARISEIVQTVQPDASQDSQQFGIDDEDDDFTVADLAAPWYWERQWGTCLRWCHVSAGHPSVDDWLRNAQWLHPAVSLALRDESRLISDRMKHLLYEVPVRVSGGCYLSSWDSQLELLRLEAIMYQEQCMKS</sequence>